<dbReference type="AlphaFoldDB" id="A0A1M4ZUQ1"/>
<accession>A0A1M4ZUQ1</accession>
<feature type="transmembrane region" description="Helical" evidence="1">
    <location>
        <begin position="36"/>
        <end position="54"/>
    </location>
</feature>
<sequence>MTRENTRTLRVISYLLLGAAVVLQVLLSNGSTTTDISTGIVSLIAIAIALLLLAELGPFIRSLSAGGVNVEFAQDVSSGLNALEKRIGSIELLVEGFSGHVDVKTPALPAPAANLPVIDQQDPNKGRFGGAQSSGGFSLSATFSSFSSPEWVRVNLFVKGDPTTESLKAGEYVEFFLHDTFVPDVFRTPFIGNTSTLSVLAFGGFTVGAWIPSREVELELDLASIRKAPRIIREL</sequence>
<keyword evidence="1" id="KW-0812">Transmembrane</keyword>
<dbReference type="OrthoDB" id="8421931at2"/>
<feature type="domain" description="Prokaryotic YEATS" evidence="2">
    <location>
        <begin position="153"/>
        <end position="222"/>
    </location>
</feature>
<reference evidence="3 4" key="1">
    <citation type="submission" date="2016-11" db="EMBL/GenBank/DDBJ databases">
        <authorList>
            <person name="Jaros S."/>
            <person name="Januszkiewicz K."/>
            <person name="Wedrychowicz H."/>
        </authorList>
    </citation>
    <scope>NUCLEOTIDE SEQUENCE [LARGE SCALE GENOMIC DNA]</scope>
    <source>
        <strain evidence="3 4">DSM 19436</strain>
    </source>
</reference>
<dbReference type="EMBL" id="FQUP01000001">
    <property type="protein sequence ID" value="SHF21701.1"/>
    <property type="molecule type" value="Genomic_DNA"/>
</dbReference>
<evidence type="ECO:0000313" key="4">
    <source>
        <dbReference type="Proteomes" id="UP000184485"/>
    </source>
</evidence>
<dbReference type="Proteomes" id="UP000184485">
    <property type="component" value="Unassembled WGS sequence"/>
</dbReference>
<evidence type="ECO:0000259" key="2">
    <source>
        <dbReference type="Pfam" id="PF20305"/>
    </source>
</evidence>
<dbReference type="InterPro" id="IPR046888">
    <property type="entry name" value="pYEATS"/>
</dbReference>
<keyword evidence="4" id="KW-1185">Reference proteome</keyword>
<evidence type="ECO:0000313" key="3">
    <source>
        <dbReference type="EMBL" id="SHF21701.1"/>
    </source>
</evidence>
<name>A0A1M4ZUQ1_9HYPH</name>
<feature type="transmembrane region" description="Helical" evidence="1">
    <location>
        <begin position="12"/>
        <end position="30"/>
    </location>
</feature>
<dbReference type="RefSeq" id="WP_073052416.1">
    <property type="nucleotide sequence ID" value="NZ_FQUP01000001.1"/>
</dbReference>
<evidence type="ECO:0000256" key="1">
    <source>
        <dbReference type="SAM" id="Phobius"/>
    </source>
</evidence>
<proteinExistence type="predicted"/>
<dbReference type="Pfam" id="PF20305">
    <property type="entry name" value="pYEATS"/>
    <property type="match status" value="1"/>
</dbReference>
<organism evidence="3 4">
    <name type="scientific">Kaistia soli DSM 19436</name>
    <dbReference type="NCBI Taxonomy" id="1122133"/>
    <lineage>
        <taxon>Bacteria</taxon>
        <taxon>Pseudomonadati</taxon>
        <taxon>Pseudomonadota</taxon>
        <taxon>Alphaproteobacteria</taxon>
        <taxon>Hyphomicrobiales</taxon>
        <taxon>Kaistiaceae</taxon>
        <taxon>Kaistia</taxon>
    </lineage>
</organism>
<keyword evidence="1" id="KW-1133">Transmembrane helix</keyword>
<keyword evidence="1" id="KW-0472">Membrane</keyword>
<gene>
    <name evidence="3" type="ORF">SAMN02745157_1927</name>
</gene>
<protein>
    <recommendedName>
        <fullName evidence="2">Prokaryotic YEATS domain-containing protein</fullName>
    </recommendedName>
</protein>